<evidence type="ECO:0000313" key="3">
    <source>
        <dbReference type="Proteomes" id="UP001152803"/>
    </source>
</evidence>
<dbReference type="GO" id="GO:0031122">
    <property type="term" value="P:cytoplasmic microtubule organization"/>
    <property type="evidence" value="ECO:0007669"/>
    <property type="project" value="InterPro"/>
</dbReference>
<feature type="region of interest" description="Disordered" evidence="1">
    <location>
        <begin position="29"/>
        <end position="52"/>
    </location>
</feature>
<reference evidence="2" key="1">
    <citation type="journal article" date="2023" name="Science">
        <title>Genome structures resolve the early diversification of teleost fishes.</title>
        <authorList>
            <person name="Parey E."/>
            <person name="Louis A."/>
            <person name="Montfort J."/>
            <person name="Bouchez O."/>
            <person name="Roques C."/>
            <person name="Iampietro C."/>
            <person name="Lluch J."/>
            <person name="Castinel A."/>
            <person name="Donnadieu C."/>
            <person name="Desvignes T."/>
            <person name="Floi Bucao C."/>
            <person name="Jouanno E."/>
            <person name="Wen M."/>
            <person name="Mejri S."/>
            <person name="Dirks R."/>
            <person name="Jansen H."/>
            <person name="Henkel C."/>
            <person name="Chen W.J."/>
            <person name="Zahm M."/>
            <person name="Cabau C."/>
            <person name="Klopp C."/>
            <person name="Thompson A.W."/>
            <person name="Robinson-Rechavi M."/>
            <person name="Braasch I."/>
            <person name="Lecointre G."/>
            <person name="Bobe J."/>
            <person name="Postlethwait J.H."/>
            <person name="Berthelot C."/>
            <person name="Roest Crollius H."/>
            <person name="Guiguen Y."/>
        </authorList>
    </citation>
    <scope>NUCLEOTIDE SEQUENCE</scope>
    <source>
        <strain evidence="2">Concon-B</strain>
    </source>
</reference>
<organism evidence="2 3">
    <name type="scientific">Conger conger</name>
    <name type="common">Conger eel</name>
    <name type="synonym">Muraena conger</name>
    <dbReference type="NCBI Taxonomy" id="82655"/>
    <lineage>
        <taxon>Eukaryota</taxon>
        <taxon>Metazoa</taxon>
        <taxon>Chordata</taxon>
        <taxon>Craniata</taxon>
        <taxon>Vertebrata</taxon>
        <taxon>Euteleostomi</taxon>
        <taxon>Actinopterygii</taxon>
        <taxon>Neopterygii</taxon>
        <taxon>Teleostei</taxon>
        <taxon>Anguilliformes</taxon>
        <taxon>Congridae</taxon>
        <taxon>Conger</taxon>
    </lineage>
</organism>
<dbReference type="PANTHER" id="PTHR31191:SF4">
    <property type="entry name" value="CENTROSOMAL PROTEIN OF 126 KDA"/>
    <property type="match status" value="1"/>
</dbReference>
<feature type="compositionally biased region" description="Low complexity" evidence="1">
    <location>
        <begin position="179"/>
        <end position="219"/>
    </location>
</feature>
<comment type="caution">
    <text evidence="2">The sequence shown here is derived from an EMBL/GenBank/DDBJ whole genome shotgun (WGS) entry which is preliminary data.</text>
</comment>
<feature type="compositionally biased region" description="Polar residues" evidence="1">
    <location>
        <begin position="229"/>
        <end position="239"/>
    </location>
</feature>
<dbReference type="GO" id="GO:0030496">
    <property type="term" value="C:midbody"/>
    <property type="evidence" value="ECO:0007669"/>
    <property type="project" value="TreeGrafter"/>
</dbReference>
<dbReference type="GO" id="GO:0097546">
    <property type="term" value="C:ciliary base"/>
    <property type="evidence" value="ECO:0007669"/>
    <property type="project" value="InterPro"/>
</dbReference>
<evidence type="ECO:0000256" key="1">
    <source>
        <dbReference type="SAM" id="MobiDB-lite"/>
    </source>
</evidence>
<proteinExistence type="predicted"/>
<dbReference type="GO" id="GO:0007052">
    <property type="term" value="P:mitotic spindle organization"/>
    <property type="evidence" value="ECO:0007669"/>
    <property type="project" value="InterPro"/>
</dbReference>
<dbReference type="InterPro" id="IPR028257">
    <property type="entry name" value="CEP126"/>
</dbReference>
<sequence>AQEERRRAEEVREQKLQEEILQQRRRKLLEATERHQRAHLPPSQRRRPAQQVIGRPAHPLDDALRRIEGSFSLCDLQYPLYSGSPGTYNRRCYSSPVGSSRPGQQRQLTAALAYVKLLQEKSASELQSAELFFRSKLLEKRHPVEERRTNGKQVNRQDAEQLDQTENLSNPEVENSQNTPSHSPSPSHTPGSSPDAVSSASSPWLHRSPLLSSCQSQSPTEQGDGETGASVTSTESPSLEGQKEESLSSQPTDPQSPGPLKSSGTRAPRPGGRRRGRNLSPPPKQSRGRPQQARPPRATESRCLRAGPGLPQTVGQRRTVTEFPWRPLAERGEAQTLRPQNVPV</sequence>
<protein>
    <submittedName>
        <fullName evidence="2">Uncharacterized protein</fullName>
    </submittedName>
</protein>
<dbReference type="GO" id="GO:0005813">
    <property type="term" value="C:centrosome"/>
    <property type="evidence" value="ECO:0007669"/>
    <property type="project" value="InterPro"/>
</dbReference>
<feature type="compositionally biased region" description="Basic and acidic residues" evidence="1">
    <location>
        <begin position="143"/>
        <end position="159"/>
    </location>
</feature>
<dbReference type="Pfam" id="PF15352">
    <property type="entry name" value="K1377"/>
    <property type="match status" value="1"/>
</dbReference>
<feature type="region of interest" description="Disordered" evidence="1">
    <location>
        <begin position="143"/>
        <end position="344"/>
    </location>
</feature>
<dbReference type="OrthoDB" id="9900339at2759"/>
<dbReference type="Proteomes" id="UP001152803">
    <property type="component" value="Unassembled WGS sequence"/>
</dbReference>
<keyword evidence="3" id="KW-1185">Reference proteome</keyword>
<gene>
    <name evidence="2" type="ORF">COCON_G00188040</name>
</gene>
<evidence type="ECO:0000313" key="2">
    <source>
        <dbReference type="EMBL" id="KAJ8256652.1"/>
    </source>
</evidence>
<feature type="compositionally biased region" description="Polar residues" evidence="1">
    <location>
        <begin position="160"/>
        <end position="178"/>
    </location>
</feature>
<dbReference type="GO" id="GO:1905515">
    <property type="term" value="P:non-motile cilium assembly"/>
    <property type="evidence" value="ECO:0007669"/>
    <property type="project" value="InterPro"/>
</dbReference>
<name>A0A9Q1HS07_CONCO</name>
<dbReference type="PANTHER" id="PTHR31191">
    <property type="entry name" value="CENTROSOMAL PROTEIN CEP126"/>
    <property type="match status" value="1"/>
</dbReference>
<feature type="non-terminal residue" evidence="2">
    <location>
        <position position="1"/>
    </location>
</feature>
<accession>A0A9Q1HS07</accession>
<dbReference type="AlphaFoldDB" id="A0A9Q1HS07"/>
<dbReference type="EMBL" id="JAFJMO010000014">
    <property type="protein sequence ID" value="KAJ8256652.1"/>
    <property type="molecule type" value="Genomic_DNA"/>
</dbReference>